<protein>
    <submittedName>
        <fullName evidence="2">Alpha/beta hydrolase</fullName>
    </submittedName>
</protein>
<organism evidence="2 3">
    <name type="scientific">Geosporobacter ferrireducens</name>
    <dbReference type="NCBI Taxonomy" id="1424294"/>
    <lineage>
        <taxon>Bacteria</taxon>
        <taxon>Bacillati</taxon>
        <taxon>Bacillota</taxon>
        <taxon>Clostridia</taxon>
        <taxon>Peptostreptococcales</taxon>
        <taxon>Thermotaleaceae</taxon>
        <taxon>Geosporobacter</taxon>
    </lineage>
</organism>
<dbReference type="EMBL" id="CP017269">
    <property type="protein sequence ID" value="AOT72467.1"/>
    <property type="molecule type" value="Genomic_DNA"/>
</dbReference>
<dbReference type="InterPro" id="IPR050266">
    <property type="entry name" value="AB_hydrolase_sf"/>
</dbReference>
<accession>A0A1D8GNN1</accession>
<gene>
    <name evidence="2" type="ORF">Gferi_24705</name>
</gene>
<dbReference type="InterPro" id="IPR000073">
    <property type="entry name" value="AB_hydrolase_1"/>
</dbReference>
<keyword evidence="2" id="KW-0378">Hydrolase</keyword>
<dbReference type="Proteomes" id="UP000095743">
    <property type="component" value="Chromosome"/>
</dbReference>
<name>A0A1D8GNN1_9FIRM</name>
<dbReference type="SUPFAM" id="SSF53474">
    <property type="entry name" value="alpha/beta-Hydrolases"/>
    <property type="match status" value="1"/>
</dbReference>
<evidence type="ECO:0000313" key="3">
    <source>
        <dbReference type="Proteomes" id="UP000095743"/>
    </source>
</evidence>
<keyword evidence="3" id="KW-1185">Reference proteome</keyword>
<dbReference type="GO" id="GO:0016787">
    <property type="term" value="F:hydrolase activity"/>
    <property type="evidence" value="ECO:0007669"/>
    <property type="project" value="UniProtKB-KW"/>
</dbReference>
<evidence type="ECO:0000259" key="1">
    <source>
        <dbReference type="Pfam" id="PF00561"/>
    </source>
</evidence>
<dbReference type="STRING" id="1424294.Gferi_24705"/>
<evidence type="ECO:0000313" key="2">
    <source>
        <dbReference type="EMBL" id="AOT72467.1"/>
    </source>
</evidence>
<feature type="domain" description="AB hydrolase-1" evidence="1">
    <location>
        <begin position="21"/>
        <end position="126"/>
    </location>
</feature>
<dbReference type="Gene3D" id="3.40.50.1820">
    <property type="entry name" value="alpha/beta hydrolase"/>
    <property type="match status" value="1"/>
</dbReference>
<reference evidence="2 3" key="1">
    <citation type="submission" date="2016-09" db="EMBL/GenBank/DDBJ databases">
        <title>Genomic analysis reveals versatility of anaerobic energy metabolism of Geosporobacter ferrireducens IRF9 of phylum Firmicutes.</title>
        <authorList>
            <person name="Kim S.-J."/>
        </authorList>
    </citation>
    <scope>NUCLEOTIDE SEQUENCE [LARGE SCALE GENOMIC DNA]</scope>
    <source>
        <strain evidence="2 3">IRF9</strain>
    </source>
</reference>
<dbReference type="PANTHER" id="PTHR43798">
    <property type="entry name" value="MONOACYLGLYCEROL LIPASE"/>
    <property type="match status" value="1"/>
</dbReference>
<dbReference type="KEGG" id="gfe:Gferi_24705"/>
<dbReference type="Pfam" id="PF00561">
    <property type="entry name" value="Abhydrolase_1"/>
    <property type="match status" value="1"/>
</dbReference>
<dbReference type="RefSeq" id="WP_069980776.1">
    <property type="nucleotide sequence ID" value="NZ_CP017269.1"/>
</dbReference>
<sequence length="254" mass="29219">MPYFKYNEKSCYYEEHGDGIPLLFLHGNTASSKMFCNVVEPFAKHYKVVLIDFLGHGKSDRVEKLETDLWFDEALQVIAFLEQAHYKKANLIGSSGGALVAINVALERSDLVDKVIADSFEGEVPLQEFVQNVVEEREMSKKDKEGKRFYYEMHGEDWENVVDNDTNAIYKHAKTIGKFFHKPLNGLQTKMLLTGSKEDEYVKLVHPDFYIETYSKLIGKLCNASMHIFDQGRHPALLSNKDEFVKLAKDFFDK</sequence>
<dbReference type="AlphaFoldDB" id="A0A1D8GNN1"/>
<dbReference type="OrthoDB" id="9775557at2"/>
<proteinExistence type="predicted"/>
<dbReference type="InterPro" id="IPR029058">
    <property type="entry name" value="AB_hydrolase_fold"/>
</dbReference>